<protein>
    <submittedName>
        <fullName evidence="5">NAD(P)-dependent dehydrogenase (Short-subunit alcohol dehydrogenase family)</fullName>
    </submittedName>
</protein>
<dbReference type="PRINTS" id="PR00080">
    <property type="entry name" value="SDRFAMILY"/>
</dbReference>
<dbReference type="PANTHER" id="PTHR43490:SF99">
    <property type="entry name" value="SHORT-CHAIN DEHYDROGENASE_REDUCTASE"/>
    <property type="match status" value="1"/>
</dbReference>
<name>A0AAE4C2E1_9FLAO</name>
<dbReference type="Proteomes" id="UP001184861">
    <property type="component" value="Unassembled WGS sequence"/>
</dbReference>
<dbReference type="PRINTS" id="PR00081">
    <property type="entry name" value="GDHRDH"/>
</dbReference>
<evidence type="ECO:0000256" key="3">
    <source>
        <dbReference type="ARBA" id="ARBA00023002"/>
    </source>
</evidence>
<gene>
    <name evidence="5" type="ORF">J2787_001047</name>
</gene>
<organism evidence="5 6">
    <name type="scientific">Chryseobacterium rhizosphaerae</name>
    <dbReference type="NCBI Taxonomy" id="395937"/>
    <lineage>
        <taxon>Bacteria</taxon>
        <taxon>Pseudomonadati</taxon>
        <taxon>Bacteroidota</taxon>
        <taxon>Flavobacteriia</taxon>
        <taxon>Flavobacteriales</taxon>
        <taxon>Weeksellaceae</taxon>
        <taxon>Chryseobacterium group</taxon>
        <taxon>Chryseobacterium</taxon>
    </lineage>
</organism>
<evidence type="ECO:0000313" key="6">
    <source>
        <dbReference type="Proteomes" id="UP001184861"/>
    </source>
</evidence>
<keyword evidence="2" id="KW-0521">NADP</keyword>
<dbReference type="GO" id="GO:0016491">
    <property type="term" value="F:oxidoreductase activity"/>
    <property type="evidence" value="ECO:0007669"/>
    <property type="project" value="UniProtKB-KW"/>
</dbReference>
<comment type="similarity">
    <text evidence="1 4">Belongs to the short-chain dehydrogenases/reductases (SDR) family.</text>
</comment>
<sequence length="239" mass="25602">MFENRVVLITGVSRDTGLGYETAKRLKELGLTVIITARNLNVVSNLGEKLGVEAKQLDITDKESVENLVASITQQYGKLDVLINNAGGYFDQDSDLLTVDINFMKEALDLNLFGALRMIQSFIPLLKLGSNGIIVNVTSGIGSFSDPIFGLASYYADVPAFAISKLALSGLTVKLAKRLKEDQIKINAVCPGFVATTPGLEDYGARSVTEGANGIVWAATLPKDGPTGGLFRDGEAINW</sequence>
<dbReference type="Pfam" id="PF00106">
    <property type="entry name" value="adh_short"/>
    <property type="match status" value="1"/>
</dbReference>
<dbReference type="InterPro" id="IPR002347">
    <property type="entry name" value="SDR_fam"/>
</dbReference>
<dbReference type="AlphaFoldDB" id="A0AAE4C2E1"/>
<evidence type="ECO:0000313" key="5">
    <source>
        <dbReference type="EMBL" id="MDR6525677.1"/>
    </source>
</evidence>
<dbReference type="EMBL" id="JAVDQY010000001">
    <property type="protein sequence ID" value="MDR6525677.1"/>
    <property type="molecule type" value="Genomic_DNA"/>
</dbReference>
<evidence type="ECO:0000256" key="4">
    <source>
        <dbReference type="RuleBase" id="RU000363"/>
    </source>
</evidence>
<comment type="caution">
    <text evidence="5">The sequence shown here is derived from an EMBL/GenBank/DDBJ whole genome shotgun (WGS) entry which is preliminary data.</text>
</comment>
<evidence type="ECO:0000256" key="2">
    <source>
        <dbReference type="ARBA" id="ARBA00022857"/>
    </source>
</evidence>
<dbReference type="PANTHER" id="PTHR43490">
    <property type="entry name" value="(+)-NEOMENTHOL DEHYDROGENASE"/>
    <property type="match status" value="1"/>
</dbReference>
<keyword evidence="3" id="KW-0560">Oxidoreductase</keyword>
<reference evidence="5" key="1">
    <citation type="submission" date="2023-07" db="EMBL/GenBank/DDBJ databases">
        <title>Sorghum-associated microbial communities from plants grown in Nebraska, USA.</title>
        <authorList>
            <person name="Schachtman D."/>
        </authorList>
    </citation>
    <scope>NUCLEOTIDE SEQUENCE</scope>
    <source>
        <strain evidence="5">DS2360</strain>
    </source>
</reference>
<evidence type="ECO:0000256" key="1">
    <source>
        <dbReference type="ARBA" id="ARBA00006484"/>
    </source>
</evidence>
<dbReference type="SUPFAM" id="SSF51735">
    <property type="entry name" value="NAD(P)-binding Rossmann-fold domains"/>
    <property type="match status" value="1"/>
</dbReference>
<proteinExistence type="inferred from homology"/>
<accession>A0AAE4C2E1</accession>
<dbReference type="Gene3D" id="3.40.50.720">
    <property type="entry name" value="NAD(P)-binding Rossmann-like Domain"/>
    <property type="match status" value="1"/>
</dbReference>
<dbReference type="RefSeq" id="WP_202270818.1">
    <property type="nucleotide sequence ID" value="NZ_JAVDQY010000001.1"/>
</dbReference>
<dbReference type="InterPro" id="IPR036291">
    <property type="entry name" value="NAD(P)-bd_dom_sf"/>
</dbReference>